<evidence type="ECO:0000256" key="2">
    <source>
        <dbReference type="ARBA" id="ARBA00022553"/>
    </source>
</evidence>
<evidence type="ECO:0008006" key="7">
    <source>
        <dbReference type="Google" id="ProtNLM"/>
    </source>
</evidence>
<dbReference type="AlphaFoldDB" id="E0VTM1"/>
<dbReference type="CTD" id="8230288"/>
<feature type="compositionally biased region" description="Low complexity" evidence="3">
    <location>
        <begin position="197"/>
        <end position="222"/>
    </location>
</feature>
<dbReference type="eggNOG" id="KOG0395">
    <property type="taxonomic scope" value="Eukaryota"/>
</dbReference>
<dbReference type="GeneID" id="8230288"/>
<feature type="compositionally biased region" description="Polar residues" evidence="3">
    <location>
        <begin position="180"/>
        <end position="196"/>
    </location>
</feature>
<dbReference type="EMBL" id="AAZO01005291">
    <property type="status" value="NOT_ANNOTATED_CDS"/>
    <property type="molecule type" value="Genomic_DNA"/>
</dbReference>
<dbReference type="GO" id="GO:0005525">
    <property type="term" value="F:GTP binding"/>
    <property type="evidence" value="ECO:0007669"/>
    <property type="project" value="InterPro"/>
</dbReference>
<dbReference type="PROSITE" id="PS51419">
    <property type="entry name" value="RAB"/>
    <property type="match status" value="1"/>
</dbReference>
<protein>
    <recommendedName>
        <fullName evidence="7">GTP-binding protein REM</fullName>
    </recommendedName>
</protein>
<organism>
    <name type="scientific">Pediculus humanus subsp. corporis</name>
    <name type="common">Body louse</name>
    <dbReference type="NCBI Taxonomy" id="121224"/>
    <lineage>
        <taxon>Eukaryota</taxon>
        <taxon>Metazoa</taxon>
        <taxon>Ecdysozoa</taxon>
        <taxon>Arthropoda</taxon>
        <taxon>Hexapoda</taxon>
        <taxon>Insecta</taxon>
        <taxon>Pterygota</taxon>
        <taxon>Neoptera</taxon>
        <taxon>Paraneoptera</taxon>
        <taxon>Psocodea</taxon>
        <taxon>Troctomorpha</taxon>
        <taxon>Phthiraptera</taxon>
        <taxon>Anoplura</taxon>
        <taxon>Pediculidae</taxon>
        <taxon>Pediculus</taxon>
    </lineage>
</organism>
<dbReference type="InterPro" id="IPR027417">
    <property type="entry name" value="P-loop_NTPase"/>
</dbReference>
<dbReference type="EnsemblMetazoa" id="PHUM433140-RA">
    <property type="protein sequence ID" value="PHUM433140-PA"/>
    <property type="gene ID" value="PHUM433140"/>
</dbReference>
<accession>E0VTM1</accession>
<feature type="region of interest" description="Disordered" evidence="3">
    <location>
        <begin position="155"/>
        <end position="227"/>
    </location>
</feature>
<reference evidence="4" key="2">
    <citation type="submission" date="2007-04" db="EMBL/GenBank/DDBJ databases">
        <title>The genome of the human body louse.</title>
        <authorList>
            <consortium name="The Human Body Louse Genome Consortium"/>
            <person name="Kirkness E."/>
            <person name="Walenz B."/>
            <person name="Hass B."/>
            <person name="Bruggner R."/>
            <person name="Strausberg R."/>
        </authorList>
    </citation>
    <scope>NUCLEOTIDE SEQUENCE</scope>
    <source>
        <strain evidence="4">USDA</strain>
    </source>
</reference>
<evidence type="ECO:0000256" key="1">
    <source>
        <dbReference type="ARBA" id="ARBA00008846"/>
    </source>
</evidence>
<evidence type="ECO:0000313" key="6">
    <source>
        <dbReference type="Proteomes" id="UP000009046"/>
    </source>
</evidence>
<keyword evidence="6" id="KW-1185">Reference proteome</keyword>
<dbReference type="GO" id="GO:0005246">
    <property type="term" value="F:calcium channel regulator activity"/>
    <property type="evidence" value="ECO:0007669"/>
    <property type="project" value="TreeGrafter"/>
</dbReference>
<dbReference type="Pfam" id="PF00071">
    <property type="entry name" value="Ras"/>
    <property type="match status" value="1"/>
</dbReference>
<dbReference type="InParanoid" id="E0VTM1"/>
<dbReference type="OrthoDB" id="5239715at2759"/>
<dbReference type="EMBL" id="AAZO01005292">
    <property type="status" value="NOT_ANNOTATED_CDS"/>
    <property type="molecule type" value="Genomic_DNA"/>
</dbReference>
<feature type="region of interest" description="Disordered" evidence="3">
    <location>
        <begin position="565"/>
        <end position="587"/>
    </location>
</feature>
<dbReference type="STRING" id="121224.E0VTM1"/>
<dbReference type="VEuPathDB" id="VectorBase:PHUM433140"/>
<dbReference type="PROSITE" id="PS51421">
    <property type="entry name" value="RAS"/>
    <property type="match status" value="1"/>
</dbReference>
<dbReference type="Proteomes" id="UP000009046">
    <property type="component" value="Unassembled WGS sequence"/>
</dbReference>
<reference evidence="4" key="1">
    <citation type="submission" date="2007-04" db="EMBL/GenBank/DDBJ databases">
        <title>Annotation of Pediculus humanus corporis strain USDA.</title>
        <authorList>
            <person name="Kirkness E."/>
            <person name="Hannick L."/>
            <person name="Hass B."/>
            <person name="Bruggner R."/>
            <person name="Lawson D."/>
            <person name="Bidwell S."/>
            <person name="Joardar V."/>
            <person name="Caler E."/>
            <person name="Walenz B."/>
            <person name="Inman J."/>
            <person name="Schobel S."/>
            <person name="Galinsky K."/>
            <person name="Amedeo P."/>
            <person name="Strausberg R."/>
        </authorList>
    </citation>
    <scope>NUCLEOTIDE SEQUENCE</scope>
    <source>
        <strain evidence="4">USDA</strain>
    </source>
</reference>
<proteinExistence type="inferred from homology"/>
<dbReference type="FunFam" id="3.40.50.300:FF:000664">
    <property type="entry name" value="Uncharacterized protein, isoform B"/>
    <property type="match status" value="1"/>
</dbReference>
<reference evidence="5" key="3">
    <citation type="submission" date="2021-02" db="UniProtKB">
        <authorList>
            <consortium name="EnsemblMetazoa"/>
        </authorList>
    </citation>
    <scope>IDENTIFICATION</scope>
    <source>
        <strain evidence="5">USDA</strain>
    </source>
</reference>
<feature type="compositionally biased region" description="Low complexity" evidence="3">
    <location>
        <begin position="93"/>
        <end position="125"/>
    </location>
</feature>
<dbReference type="InterPro" id="IPR001806">
    <property type="entry name" value="Small_GTPase"/>
</dbReference>
<dbReference type="SUPFAM" id="SSF52540">
    <property type="entry name" value="P-loop containing nucleoside triphosphate hydrolases"/>
    <property type="match status" value="1"/>
</dbReference>
<dbReference type="SMART" id="SM00173">
    <property type="entry name" value="RAS"/>
    <property type="match status" value="1"/>
</dbReference>
<dbReference type="KEGG" id="phu:Phum_PHUM433140"/>
<dbReference type="GO" id="GO:0005886">
    <property type="term" value="C:plasma membrane"/>
    <property type="evidence" value="ECO:0007669"/>
    <property type="project" value="TreeGrafter"/>
</dbReference>
<evidence type="ECO:0000256" key="3">
    <source>
        <dbReference type="SAM" id="MobiDB-lite"/>
    </source>
</evidence>
<dbReference type="FunCoup" id="E0VTM1">
    <property type="interactions" value="64"/>
</dbReference>
<evidence type="ECO:0000313" key="4">
    <source>
        <dbReference type="EMBL" id="EEB16696.1"/>
    </source>
</evidence>
<name>E0VTM1_PEDHC</name>
<dbReference type="PANTHER" id="PTHR45775:SF6">
    <property type="entry name" value="RAD, GEM_KIR FAMILY MEMBER 2, ISOFORM C"/>
    <property type="match status" value="1"/>
</dbReference>
<sequence length="621" mass="68265">MTTTNVNGDNNNKQVVVNPLPTVQFAFCSSNNAGGNRRNSAPIIIKTPTDFSPKEKHYNFLSLNSSNLLESPSSDDNDNDDKKKKYSPILSIRSNPSCQQQQPQPQQPQTSSSPRKSPKSPKCSNYFKFPNPKKITDKIDEYAVYENYTCYHQPVSPTNVNYVPTSPSRKSKTSTRQSSCNSSGPRGSLSSTTSIAKSEISSVTESSSIDTTTTTNSSSSVSRCRKSTSDLTDLTEEECLTESISLSRPSSPRGKTGSIKVGLAFLASRRGSRESVVSATSQISNEDIGPLNFNGTTRGRQRRTSNFLELPVPDHFRPRVCSLPEKPYNPRAGNELYRLRTFSITKGNVINCGDSIINRRSRSNTSVNSAGTSPFEGSCCGSSYNNISTSEADDDDVTEYRIVLLGDSGVGKTALVNQFMTSEYMNTYDASLDDEFGEKTVSVLLDGEESEMIFIDHPAVEMSVENCLATYAPHACVVVYSVDDKNTFQVAEDILNYLWRENYTHEKSVILVGNKSDLARSRVISTADGKSLAASRDSKFIETSSGIQHNVDELLVGILKQSRLKETREKKQKRRGSKCGQNGNRLHGSKTSLSLNIAREILQKICLNDSKSKSCGNLHVL</sequence>
<dbReference type="EMBL" id="DS235767">
    <property type="protein sequence ID" value="EEB16696.1"/>
    <property type="molecule type" value="Genomic_DNA"/>
</dbReference>
<dbReference type="CDD" id="cd04148">
    <property type="entry name" value="RGK"/>
    <property type="match status" value="1"/>
</dbReference>
<keyword evidence="2" id="KW-0597">Phosphoprotein</keyword>
<comment type="similarity">
    <text evidence="1">Belongs to the small GTPase superfamily. RGK family.</text>
</comment>
<dbReference type="InterPro" id="IPR051641">
    <property type="entry name" value="RGK_GTP-binding_reg"/>
</dbReference>
<dbReference type="PANTHER" id="PTHR45775">
    <property type="entry name" value="RAD, GEM/KIR FAMILY MEMBER 2, ISOFORM C"/>
    <property type="match status" value="1"/>
</dbReference>
<dbReference type="PRINTS" id="PR00449">
    <property type="entry name" value="RASTRNSFRMNG"/>
</dbReference>
<evidence type="ECO:0000313" key="5">
    <source>
        <dbReference type="EnsemblMetazoa" id="PHUM433140-PA"/>
    </source>
</evidence>
<dbReference type="Gene3D" id="3.40.50.300">
    <property type="entry name" value="P-loop containing nucleotide triphosphate hydrolases"/>
    <property type="match status" value="1"/>
</dbReference>
<gene>
    <name evidence="5" type="primary">8230288</name>
    <name evidence="4" type="ORF">Phum_PHUM433140</name>
</gene>
<dbReference type="RefSeq" id="XP_002429434.1">
    <property type="nucleotide sequence ID" value="XM_002429389.1"/>
</dbReference>
<dbReference type="HOGENOM" id="CLU_440271_0_0_1"/>
<feature type="region of interest" description="Disordered" evidence="3">
    <location>
        <begin position="93"/>
        <end position="129"/>
    </location>
</feature>
<dbReference type="SMART" id="SM00175">
    <property type="entry name" value="RAB"/>
    <property type="match status" value="1"/>
</dbReference>
<dbReference type="GO" id="GO:0003924">
    <property type="term" value="F:GTPase activity"/>
    <property type="evidence" value="ECO:0007669"/>
    <property type="project" value="InterPro"/>
</dbReference>
<feature type="compositionally biased region" description="Low complexity" evidence="3">
    <location>
        <begin position="164"/>
        <end position="179"/>
    </location>
</feature>